<dbReference type="AlphaFoldDB" id="A0A402CYX2"/>
<evidence type="ECO:0000313" key="1">
    <source>
        <dbReference type="EMBL" id="BDI29618.1"/>
    </source>
</evidence>
<dbReference type="OrthoDB" id="8885070at2"/>
<dbReference type="Proteomes" id="UP000287394">
    <property type="component" value="Chromosome"/>
</dbReference>
<dbReference type="EMBL" id="AP025739">
    <property type="protein sequence ID" value="BDI29618.1"/>
    <property type="molecule type" value="Genomic_DNA"/>
</dbReference>
<dbReference type="KEGG" id="ccot:CCAX7_16690"/>
<dbReference type="GO" id="GO:0004553">
    <property type="term" value="F:hydrolase activity, hydrolyzing O-glycosyl compounds"/>
    <property type="evidence" value="ECO:0007669"/>
    <property type="project" value="InterPro"/>
</dbReference>
<dbReference type="Gene3D" id="2.60.120.180">
    <property type="match status" value="1"/>
</dbReference>
<sequence>MSLTMGKTLRAVSALGAAAAIAGTMGVSQPANAGWCNTNGCTLTLTGHITVRNNWWGVASTGASGWQDVWTNGSANWGSDFSWNAGNNQYGVKTFADTHDGWAWGGFNGSPFPQQINWGGSSWIKSTANNYWCNGTQDTIWDCFYSYSSNPGSSNPNTELEVWLTASINPSGWIYNTTVDGVFYNVYYQHGNWDILAYVPSYASSRTVNIYDISKDACNHGRMSTNEYLLNIDFGPEIYQGSGSMNCGQFYAP</sequence>
<keyword evidence="2" id="KW-1185">Reference proteome</keyword>
<gene>
    <name evidence="1" type="ORF">CCAX7_16690</name>
</gene>
<proteinExistence type="predicted"/>
<dbReference type="InterPro" id="IPR013319">
    <property type="entry name" value="GH11/12"/>
</dbReference>
<name>A0A402CYX2_9BACT</name>
<accession>A0A402CYX2</accession>
<dbReference type="InterPro" id="IPR013320">
    <property type="entry name" value="ConA-like_dom_sf"/>
</dbReference>
<protein>
    <submittedName>
        <fullName evidence="1">Uncharacterized protein</fullName>
    </submittedName>
</protein>
<dbReference type="SUPFAM" id="SSF49899">
    <property type="entry name" value="Concanavalin A-like lectins/glucanases"/>
    <property type="match status" value="1"/>
</dbReference>
<reference evidence="1 2" key="1">
    <citation type="journal article" date="2019" name="Int. J. Syst. Evol. Microbiol.">
        <title>Capsulimonas corticalis gen. nov., sp. nov., an aerobic capsulated bacterium, of a novel bacterial order, Capsulimonadales ord. nov., of the class Armatimonadia of the phylum Armatimonadetes.</title>
        <authorList>
            <person name="Li J."/>
            <person name="Kudo C."/>
            <person name="Tonouchi A."/>
        </authorList>
    </citation>
    <scope>NUCLEOTIDE SEQUENCE [LARGE SCALE GENOMIC DNA]</scope>
    <source>
        <strain evidence="1 2">AX-7</strain>
    </source>
</reference>
<dbReference type="RefSeq" id="WP_125206075.1">
    <property type="nucleotide sequence ID" value="NZ_AP025739.1"/>
</dbReference>
<organism evidence="1 2">
    <name type="scientific">Capsulimonas corticalis</name>
    <dbReference type="NCBI Taxonomy" id="2219043"/>
    <lineage>
        <taxon>Bacteria</taxon>
        <taxon>Bacillati</taxon>
        <taxon>Armatimonadota</taxon>
        <taxon>Armatimonadia</taxon>
        <taxon>Capsulimonadales</taxon>
        <taxon>Capsulimonadaceae</taxon>
        <taxon>Capsulimonas</taxon>
    </lineage>
</organism>
<evidence type="ECO:0000313" key="2">
    <source>
        <dbReference type="Proteomes" id="UP000287394"/>
    </source>
</evidence>